<proteinExistence type="inferred from homology"/>
<dbReference type="Gene3D" id="3.20.20.70">
    <property type="entry name" value="Aldolase class I"/>
    <property type="match status" value="1"/>
</dbReference>
<reference evidence="13 14" key="1">
    <citation type="submission" date="2016-04" db="EMBL/GenBank/DDBJ databases">
        <title>Complete genome sequence of Thermococcus pacificus type strain P4.</title>
        <authorList>
            <person name="Oger P.M."/>
        </authorList>
    </citation>
    <scope>NUCLEOTIDE SEQUENCE [LARGE SCALE GENOMIC DNA]</scope>
    <source>
        <strain evidence="13 14">P-4</strain>
    </source>
</reference>
<evidence type="ECO:0000256" key="3">
    <source>
        <dbReference type="ARBA" id="ARBA00008737"/>
    </source>
</evidence>
<dbReference type="Pfam" id="PF00218">
    <property type="entry name" value="IGPS"/>
    <property type="match status" value="1"/>
</dbReference>
<dbReference type="GeneID" id="33316228"/>
<dbReference type="PROSITE" id="PS00614">
    <property type="entry name" value="IGPS"/>
    <property type="match status" value="1"/>
</dbReference>
<dbReference type="PANTHER" id="PTHR22854">
    <property type="entry name" value="TRYPTOPHAN BIOSYNTHESIS PROTEIN"/>
    <property type="match status" value="1"/>
</dbReference>
<dbReference type="HAMAP" id="MF_00134_A">
    <property type="entry name" value="IGPS_A"/>
    <property type="match status" value="1"/>
</dbReference>
<sequence>MRVFGLSRAIRKSKKNAVIAELKVYSPKYGDLLNGRDPFEILRAYERAGAVGISYITEPQYFHGSFEFLKRLCRETELPVLRKDFITTKEEIERTAEAEASAVLLIARLLGESLGEFVDYAKEHGLDSLVEVHSRKELSLAVETETTMIGINNRDIRKLELDDGNVSLTEELAPLIPRRYVRVSESGISSVEDLRRALKHADAALIDTALMKVDDPEKFLRQLRGGEVMSLLEKS</sequence>
<dbReference type="AlphaFoldDB" id="A0A218P935"/>
<evidence type="ECO:0000256" key="4">
    <source>
        <dbReference type="ARBA" id="ARBA00012362"/>
    </source>
</evidence>
<dbReference type="InterPro" id="IPR011060">
    <property type="entry name" value="RibuloseP-bd_barrel"/>
</dbReference>
<evidence type="ECO:0000256" key="2">
    <source>
        <dbReference type="ARBA" id="ARBA00004696"/>
    </source>
</evidence>
<keyword evidence="14" id="KW-1185">Reference proteome</keyword>
<evidence type="ECO:0000256" key="7">
    <source>
        <dbReference type="ARBA" id="ARBA00022793"/>
    </source>
</evidence>
<dbReference type="InterPro" id="IPR013798">
    <property type="entry name" value="Indole-3-glycerol_P_synth_dom"/>
</dbReference>
<dbReference type="OrthoDB" id="15223at2157"/>
<keyword evidence="8 11" id="KW-0822">Tryptophan biosynthesis</keyword>
<dbReference type="CDD" id="cd00331">
    <property type="entry name" value="IGPS"/>
    <property type="match status" value="1"/>
</dbReference>
<comment type="similarity">
    <text evidence="3 11">Belongs to the TrpC family.</text>
</comment>
<evidence type="ECO:0000256" key="5">
    <source>
        <dbReference type="ARBA" id="ARBA00018080"/>
    </source>
</evidence>
<keyword evidence="7 11" id="KW-0210">Decarboxylase</keyword>
<comment type="catalytic activity">
    <reaction evidence="1 11">
        <text>1-(2-carboxyphenylamino)-1-deoxy-D-ribulose 5-phosphate + H(+) = (1S,2R)-1-C-(indol-3-yl)glycerol 3-phosphate + CO2 + H2O</text>
        <dbReference type="Rhea" id="RHEA:23476"/>
        <dbReference type="ChEBI" id="CHEBI:15377"/>
        <dbReference type="ChEBI" id="CHEBI:15378"/>
        <dbReference type="ChEBI" id="CHEBI:16526"/>
        <dbReference type="ChEBI" id="CHEBI:58613"/>
        <dbReference type="ChEBI" id="CHEBI:58866"/>
        <dbReference type="EC" id="4.1.1.48"/>
    </reaction>
</comment>
<feature type="domain" description="Indole-3-glycerol phosphate synthase" evidence="12">
    <location>
        <begin position="9"/>
        <end position="223"/>
    </location>
</feature>
<dbReference type="Proteomes" id="UP000197418">
    <property type="component" value="Chromosome"/>
</dbReference>
<dbReference type="GO" id="GO:0004425">
    <property type="term" value="F:indole-3-glycerol-phosphate synthase activity"/>
    <property type="evidence" value="ECO:0007669"/>
    <property type="project" value="UniProtKB-UniRule"/>
</dbReference>
<dbReference type="InterPro" id="IPR045186">
    <property type="entry name" value="Indole-3-glycerol_P_synth"/>
</dbReference>
<accession>A0A218P935</accession>
<keyword evidence="10 11" id="KW-0456">Lyase</keyword>
<dbReference type="NCBIfam" id="NF001376">
    <property type="entry name" value="PRK00278.2-3"/>
    <property type="match status" value="1"/>
</dbReference>
<evidence type="ECO:0000313" key="13">
    <source>
        <dbReference type="EMBL" id="ASJ07286.1"/>
    </source>
</evidence>
<dbReference type="GO" id="GO:0004640">
    <property type="term" value="F:phosphoribosylanthranilate isomerase activity"/>
    <property type="evidence" value="ECO:0007669"/>
    <property type="project" value="TreeGrafter"/>
</dbReference>
<evidence type="ECO:0000256" key="6">
    <source>
        <dbReference type="ARBA" id="ARBA00022605"/>
    </source>
</evidence>
<dbReference type="GO" id="GO:0000162">
    <property type="term" value="P:L-tryptophan biosynthetic process"/>
    <property type="evidence" value="ECO:0007669"/>
    <property type="project" value="UniProtKB-UniRule"/>
</dbReference>
<dbReference type="PANTHER" id="PTHR22854:SF2">
    <property type="entry name" value="INDOLE-3-GLYCEROL-PHOSPHATE SYNTHASE"/>
    <property type="match status" value="1"/>
</dbReference>
<protein>
    <recommendedName>
        <fullName evidence="5 11">Indole-3-glycerol phosphate synthase</fullName>
        <shortName evidence="11">IGPS</shortName>
        <ecNumber evidence="4 11">4.1.1.48</ecNumber>
    </recommendedName>
</protein>
<evidence type="ECO:0000259" key="12">
    <source>
        <dbReference type="Pfam" id="PF00218"/>
    </source>
</evidence>
<dbReference type="InterPro" id="IPR001468">
    <property type="entry name" value="Indole-3-GlycerolPSynthase_CS"/>
</dbReference>
<gene>
    <name evidence="11" type="primary">trpC</name>
    <name evidence="13" type="ORF">A3L08_08115</name>
</gene>
<dbReference type="SUPFAM" id="SSF51366">
    <property type="entry name" value="Ribulose-phoshate binding barrel"/>
    <property type="match status" value="1"/>
</dbReference>
<keyword evidence="6 11" id="KW-0028">Amino-acid biosynthesis</keyword>
<evidence type="ECO:0000256" key="1">
    <source>
        <dbReference type="ARBA" id="ARBA00001633"/>
    </source>
</evidence>
<evidence type="ECO:0000256" key="11">
    <source>
        <dbReference type="HAMAP-Rule" id="MF_00134"/>
    </source>
</evidence>
<evidence type="ECO:0000313" key="14">
    <source>
        <dbReference type="Proteomes" id="UP000197418"/>
    </source>
</evidence>
<organism evidence="13 14">
    <name type="scientific">Thermococcus pacificus</name>
    <dbReference type="NCBI Taxonomy" id="71998"/>
    <lineage>
        <taxon>Archaea</taxon>
        <taxon>Methanobacteriati</taxon>
        <taxon>Methanobacteriota</taxon>
        <taxon>Thermococci</taxon>
        <taxon>Thermococcales</taxon>
        <taxon>Thermococcaceae</taxon>
        <taxon>Thermococcus</taxon>
    </lineage>
</organism>
<evidence type="ECO:0000256" key="9">
    <source>
        <dbReference type="ARBA" id="ARBA00023141"/>
    </source>
</evidence>
<name>A0A218P935_9EURY</name>
<dbReference type="KEGG" id="tpaf:A3L08_08115"/>
<comment type="pathway">
    <text evidence="2 11">Amino-acid biosynthesis; L-tryptophan biosynthesis; L-tryptophan from chorismate: step 4/5.</text>
</comment>
<dbReference type="EMBL" id="CP015102">
    <property type="protein sequence ID" value="ASJ07286.1"/>
    <property type="molecule type" value="Genomic_DNA"/>
</dbReference>
<dbReference type="EC" id="4.1.1.48" evidence="4 11"/>
<keyword evidence="9 11" id="KW-0057">Aromatic amino acid biosynthesis</keyword>
<evidence type="ECO:0000256" key="10">
    <source>
        <dbReference type="ARBA" id="ARBA00023239"/>
    </source>
</evidence>
<evidence type="ECO:0000256" key="8">
    <source>
        <dbReference type="ARBA" id="ARBA00022822"/>
    </source>
</evidence>
<dbReference type="RefSeq" id="WP_088854533.1">
    <property type="nucleotide sequence ID" value="NZ_CP015102.1"/>
</dbReference>
<dbReference type="InterPro" id="IPR013785">
    <property type="entry name" value="Aldolase_TIM"/>
</dbReference>
<dbReference type="UniPathway" id="UPA00035">
    <property type="reaction ID" value="UER00043"/>
</dbReference>